<evidence type="ECO:0000256" key="2">
    <source>
        <dbReference type="SAM" id="SignalP"/>
    </source>
</evidence>
<feature type="domain" description="Knottins-like" evidence="3">
    <location>
        <begin position="38"/>
        <end position="86"/>
    </location>
</feature>
<accession>A0A8T0R537</accession>
<feature type="signal peptide" evidence="2">
    <location>
        <begin position="1"/>
        <end position="25"/>
    </location>
</feature>
<comment type="caution">
    <text evidence="4">The sequence shown here is derived from an EMBL/GenBank/DDBJ whole genome shotgun (WGS) entry which is preliminary data.</text>
</comment>
<keyword evidence="1" id="KW-1015">Disulfide bond</keyword>
<evidence type="ECO:0000313" key="5">
    <source>
        <dbReference type="Proteomes" id="UP000823388"/>
    </source>
</evidence>
<dbReference type="GO" id="GO:0006952">
    <property type="term" value="P:defense response"/>
    <property type="evidence" value="ECO:0007669"/>
    <property type="project" value="InterPro"/>
</dbReference>
<proteinExistence type="predicted"/>
<evidence type="ECO:0000256" key="1">
    <source>
        <dbReference type="ARBA" id="ARBA00023157"/>
    </source>
</evidence>
<dbReference type="PROSITE" id="PS00940">
    <property type="entry name" value="GAMMA_THIONIN"/>
    <property type="match status" value="1"/>
</dbReference>
<keyword evidence="5" id="KW-1185">Reference proteome</keyword>
<protein>
    <recommendedName>
        <fullName evidence="3">Knottins-like domain-containing protein</fullName>
    </recommendedName>
</protein>
<evidence type="ECO:0000313" key="4">
    <source>
        <dbReference type="EMBL" id="KAG2580360.1"/>
    </source>
</evidence>
<dbReference type="InterPro" id="IPR008176">
    <property type="entry name" value="Defensin_plant"/>
</dbReference>
<dbReference type="Gene3D" id="3.30.30.10">
    <property type="entry name" value="Knottin, scorpion toxin-like"/>
    <property type="match status" value="1"/>
</dbReference>
<dbReference type="AlphaFoldDB" id="A0A8T0R537"/>
<dbReference type="InterPro" id="IPR003614">
    <property type="entry name" value="Knottins"/>
</dbReference>
<dbReference type="InterPro" id="IPR036574">
    <property type="entry name" value="Scorpion_toxin-like_sf"/>
</dbReference>
<dbReference type="Pfam" id="PF00304">
    <property type="entry name" value="Gamma-thionin"/>
    <property type="match status" value="1"/>
</dbReference>
<dbReference type="EMBL" id="CM029048">
    <property type="protein sequence ID" value="KAG2580360.1"/>
    <property type="molecule type" value="Genomic_DNA"/>
</dbReference>
<sequence>MEPSRRNNNLHATTAVILLLVVTMAAEMVGSVGAKRAACSHLSGRFSGLCILDEQCEINCQIIESPDNIGGACDDFPSRCYCQTQCPS</sequence>
<name>A0A8T0R537_PANVG</name>
<feature type="chain" id="PRO_5035898903" description="Knottins-like domain-containing protein" evidence="2">
    <location>
        <begin position="26"/>
        <end position="88"/>
    </location>
</feature>
<organism evidence="4 5">
    <name type="scientific">Panicum virgatum</name>
    <name type="common">Blackwell switchgrass</name>
    <dbReference type="NCBI Taxonomy" id="38727"/>
    <lineage>
        <taxon>Eukaryota</taxon>
        <taxon>Viridiplantae</taxon>
        <taxon>Streptophyta</taxon>
        <taxon>Embryophyta</taxon>
        <taxon>Tracheophyta</taxon>
        <taxon>Spermatophyta</taxon>
        <taxon>Magnoliopsida</taxon>
        <taxon>Liliopsida</taxon>
        <taxon>Poales</taxon>
        <taxon>Poaceae</taxon>
        <taxon>PACMAD clade</taxon>
        <taxon>Panicoideae</taxon>
        <taxon>Panicodae</taxon>
        <taxon>Paniceae</taxon>
        <taxon>Panicinae</taxon>
        <taxon>Panicum</taxon>
        <taxon>Panicum sect. Hiantes</taxon>
    </lineage>
</organism>
<keyword evidence="2" id="KW-0732">Signal</keyword>
<evidence type="ECO:0000259" key="3">
    <source>
        <dbReference type="Pfam" id="PF00304"/>
    </source>
</evidence>
<dbReference type="Proteomes" id="UP000823388">
    <property type="component" value="Chromosome 6N"/>
</dbReference>
<dbReference type="SUPFAM" id="SSF57095">
    <property type="entry name" value="Scorpion toxin-like"/>
    <property type="match status" value="1"/>
</dbReference>
<reference evidence="4" key="1">
    <citation type="submission" date="2020-05" db="EMBL/GenBank/DDBJ databases">
        <title>WGS assembly of Panicum virgatum.</title>
        <authorList>
            <person name="Lovell J.T."/>
            <person name="Jenkins J."/>
            <person name="Shu S."/>
            <person name="Juenger T.E."/>
            <person name="Schmutz J."/>
        </authorList>
    </citation>
    <scope>NUCLEOTIDE SEQUENCE</scope>
    <source>
        <strain evidence="4">AP13</strain>
    </source>
</reference>
<gene>
    <name evidence="4" type="ORF">PVAP13_6NG336400</name>
</gene>